<dbReference type="AlphaFoldDB" id="A0ABD1ZG65"/>
<evidence type="ECO:0000259" key="1">
    <source>
        <dbReference type="Pfam" id="PF07727"/>
    </source>
</evidence>
<accession>A0ABD1ZG65</accession>
<proteinExistence type="predicted"/>
<dbReference type="InterPro" id="IPR013103">
    <property type="entry name" value="RVT_2"/>
</dbReference>
<organism evidence="2 3">
    <name type="scientific">Riccia fluitans</name>
    <dbReference type="NCBI Taxonomy" id="41844"/>
    <lineage>
        <taxon>Eukaryota</taxon>
        <taxon>Viridiplantae</taxon>
        <taxon>Streptophyta</taxon>
        <taxon>Embryophyta</taxon>
        <taxon>Marchantiophyta</taxon>
        <taxon>Marchantiopsida</taxon>
        <taxon>Marchantiidae</taxon>
        <taxon>Marchantiales</taxon>
        <taxon>Ricciaceae</taxon>
        <taxon>Riccia</taxon>
    </lineage>
</organism>
<feature type="domain" description="Reverse transcriptase Ty1/copia-type" evidence="1">
    <location>
        <begin position="1"/>
        <end position="72"/>
    </location>
</feature>
<evidence type="ECO:0000313" key="2">
    <source>
        <dbReference type="EMBL" id="KAL2649946.1"/>
    </source>
</evidence>
<sequence length="101" mass="11399">MLIAAKDKSEVEKVKAQLSTEFSKDLGSAKKILGMEIHRDVKGGRLWLTQGNYARKVLERFNMLDAKPVGYPFGESLQASTLSKVLFFRCYGERIDVEDSL</sequence>
<protein>
    <recommendedName>
        <fullName evidence="1">Reverse transcriptase Ty1/copia-type domain-containing protein</fullName>
    </recommendedName>
</protein>
<evidence type="ECO:0000313" key="3">
    <source>
        <dbReference type="Proteomes" id="UP001605036"/>
    </source>
</evidence>
<dbReference type="EMBL" id="JBHFFA010000001">
    <property type="protein sequence ID" value="KAL2649946.1"/>
    <property type="molecule type" value="Genomic_DNA"/>
</dbReference>
<reference evidence="2 3" key="1">
    <citation type="submission" date="2024-09" db="EMBL/GenBank/DDBJ databases">
        <title>Chromosome-scale assembly of Riccia fluitans.</title>
        <authorList>
            <person name="Paukszto L."/>
            <person name="Sawicki J."/>
            <person name="Karawczyk K."/>
            <person name="Piernik-Szablinska J."/>
            <person name="Szczecinska M."/>
            <person name="Mazdziarz M."/>
        </authorList>
    </citation>
    <scope>NUCLEOTIDE SEQUENCE [LARGE SCALE GENOMIC DNA]</scope>
    <source>
        <strain evidence="2">Rf_01</strain>
        <tissue evidence="2">Aerial parts of the thallus</tissue>
    </source>
</reference>
<dbReference type="Pfam" id="PF07727">
    <property type="entry name" value="RVT_2"/>
    <property type="match status" value="1"/>
</dbReference>
<dbReference type="Proteomes" id="UP001605036">
    <property type="component" value="Unassembled WGS sequence"/>
</dbReference>
<name>A0ABD1ZG65_9MARC</name>
<comment type="caution">
    <text evidence="2">The sequence shown here is derived from an EMBL/GenBank/DDBJ whole genome shotgun (WGS) entry which is preliminary data.</text>
</comment>
<gene>
    <name evidence="2" type="ORF">R1flu_018074</name>
</gene>
<keyword evidence="3" id="KW-1185">Reference proteome</keyword>